<comment type="caution">
    <text evidence="2">The sequence shown here is derived from an EMBL/GenBank/DDBJ whole genome shotgun (WGS) entry which is preliminary data.</text>
</comment>
<evidence type="ECO:0000313" key="2">
    <source>
        <dbReference type="EMBL" id="GBP89978.1"/>
    </source>
</evidence>
<keyword evidence="3" id="KW-1185">Reference proteome</keyword>
<name>A0A4C1ZQF3_EUMVA</name>
<protein>
    <submittedName>
        <fullName evidence="2">Uncharacterized protein</fullName>
    </submittedName>
</protein>
<dbReference type="AlphaFoldDB" id="A0A4C1ZQF3"/>
<gene>
    <name evidence="2" type="ORF">EVAR_38884_1</name>
</gene>
<sequence length="140" mass="15203">MAQALGLFGFRKVSCMSAISIPYSDIQFVSSGIFFWSPFALNDNSFKFFGLRRPPKGGKLLHPGVDIYMDSKPISELETARRTAITVWMSLPNDEAPAVAVAEVAPGERGEWAPSAAPVRPSGADSFPTGWRRVRGRGGN</sequence>
<dbReference type="Proteomes" id="UP000299102">
    <property type="component" value="Unassembled WGS sequence"/>
</dbReference>
<evidence type="ECO:0000313" key="3">
    <source>
        <dbReference type="Proteomes" id="UP000299102"/>
    </source>
</evidence>
<proteinExistence type="predicted"/>
<feature type="region of interest" description="Disordered" evidence="1">
    <location>
        <begin position="111"/>
        <end position="140"/>
    </location>
</feature>
<evidence type="ECO:0000256" key="1">
    <source>
        <dbReference type="SAM" id="MobiDB-lite"/>
    </source>
</evidence>
<dbReference type="EMBL" id="BGZK01002049">
    <property type="protein sequence ID" value="GBP89978.1"/>
    <property type="molecule type" value="Genomic_DNA"/>
</dbReference>
<organism evidence="2 3">
    <name type="scientific">Eumeta variegata</name>
    <name type="common">Bagworm moth</name>
    <name type="synonym">Eumeta japonica</name>
    <dbReference type="NCBI Taxonomy" id="151549"/>
    <lineage>
        <taxon>Eukaryota</taxon>
        <taxon>Metazoa</taxon>
        <taxon>Ecdysozoa</taxon>
        <taxon>Arthropoda</taxon>
        <taxon>Hexapoda</taxon>
        <taxon>Insecta</taxon>
        <taxon>Pterygota</taxon>
        <taxon>Neoptera</taxon>
        <taxon>Endopterygota</taxon>
        <taxon>Lepidoptera</taxon>
        <taxon>Glossata</taxon>
        <taxon>Ditrysia</taxon>
        <taxon>Tineoidea</taxon>
        <taxon>Psychidae</taxon>
        <taxon>Oiketicinae</taxon>
        <taxon>Eumeta</taxon>
    </lineage>
</organism>
<accession>A0A4C1ZQF3</accession>
<reference evidence="2 3" key="1">
    <citation type="journal article" date="2019" name="Commun. Biol.">
        <title>The bagworm genome reveals a unique fibroin gene that provides high tensile strength.</title>
        <authorList>
            <person name="Kono N."/>
            <person name="Nakamura H."/>
            <person name="Ohtoshi R."/>
            <person name="Tomita M."/>
            <person name="Numata K."/>
            <person name="Arakawa K."/>
        </authorList>
    </citation>
    <scope>NUCLEOTIDE SEQUENCE [LARGE SCALE GENOMIC DNA]</scope>
</reference>